<dbReference type="Proteomes" id="UP001170954">
    <property type="component" value="Unassembled WGS sequence"/>
</dbReference>
<sequence>MFNWSEKRGSLPSKRNGHSSAEKEIIIREDAPIGLRQFIPQLLFDLRMSPNEVRAIVCRVLRVAPDTQHNWGEPNVSNEIYELLENCEWFFVYDIIERFYHVLTPINRPEFAEEINDYFKTNGIGWKLENGRIEFRGDELFENDLEKVVKDLGDVKLHTAQNEIREAINDLSRRPEPDITGAIQHGVACLECVSRDVVGNNKITLGELIKRNREIVPPTIDTSVEKIWGFSSEQGRHLREQREPSYEEAELMLGLSASISTYLAKKKKLLQPPPDVWNDF</sequence>
<keyword evidence="3" id="KW-1185">Reference proteome</keyword>
<evidence type="ECO:0000259" key="1">
    <source>
        <dbReference type="Pfam" id="PF18863"/>
    </source>
</evidence>
<reference evidence="2" key="1">
    <citation type="submission" date="2020-06" db="EMBL/GenBank/DDBJ databases">
        <authorList>
            <person name="Dong N."/>
        </authorList>
    </citation>
    <scope>NUCLEOTIDE SEQUENCE</scope>
    <source>
        <strain evidence="2">R1692</strain>
    </source>
</reference>
<gene>
    <name evidence="2" type="ORF">HX018_19145</name>
</gene>
<feature type="domain" description="HEPN AbiJ-N-terminal" evidence="1">
    <location>
        <begin position="13"/>
        <end position="150"/>
    </location>
</feature>
<evidence type="ECO:0000313" key="2">
    <source>
        <dbReference type="EMBL" id="MDM1050358.1"/>
    </source>
</evidence>
<protein>
    <recommendedName>
        <fullName evidence="1">HEPN AbiJ-N-terminal domain-containing protein</fullName>
    </recommendedName>
</protein>
<comment type="caution">
    <text evidence="2">The sequence shown here is derived from an EMBL/GenBank/DDBJ whole genome shotgun (WGS) entry which is preliminary data.</text>
</comment>
<evidence type="ECO:0000313" key="3">
    <source>
        <dbReference type="Proteomes" id="UP001170954"/>
    </source>
</evidence>
<accession>A0ABT7NSY4</accession>
<dbReference type="Pfam" id="PF18863">
    <property type="entry name" value="AbiJ_NTD4"/>
    <property type="match status" value="1"/>
</dbReference>
<proteinExistence type="predicted"/>
<dbReference type="EMBL" id="JACAGK010000088">
    <property type="protein sequence ID" value="MDM1050358.1"/>
    <property type="molecule type" value="Genomic_DNA"/>
</dbReference>
<dbReference type="RefSeq" id="WP_286652416.1">
    <property type="nucleotide sequence ID" value="NZ_JACAGK010000088.1"/>
</dbReference>
<name>A0ABT7NSY4_9SPHI</name>
<dbReference type="InterPro" id="IPR049503">
    <property type="entry name" value="AbiJ_NTD4"/>
</dbReference>
<reference evidence="2" key="2">
    <citation type="journal article" date="2022" name="Sci. Total Environ.">
        <title>Prevalence, transmission, and molecular epidemiology of tet(X)-positive bacteria among humans, animals, and environmental niches in China: An epidemiological, and genomic-based study.</title>
        <authorList>
            <person name="Dong N."/>
            <person name="Zeng Y."/>
            <person name="Cai C."/>
            <person name="Sun C."/>
            <person name="Lu J."/>
            <person name="Liu C."/>
            <person name="Zhou H."/>
            <person name="Sun Q."/>
            <person name="Shu L."/>
            <person name="Wang H."/>
            <person name="Wang Y."/>
            <person name="Wang S."/>
            <person name="Wu C."/>
            <person name="Chan E.W."/>
            <person name="Chen G."/>
            <person name="Shen Z."/>
            <person name="Chen S."/>
            <person name="Zhang R."/>
        </authorList>
    </citation>
    <scope>NUCLEOTIDE SEQUENCE</scope>
    <source>
        <strain evidence="2">R1692</strain>
    </source>
</reference>
<organism evidence="2 3">
    <name type="scientific">Sphingobacterium hotanense</name>
    <dbReference type="NCBI Taxonomy" id="649196"/>
    <lineage>
        <taxon>Bacteria</taxon>
        <taxon>Pseudomonadati</taxon>
        <taxon>Bacteroidota</taxon>
        <taxon>Sphingobacteriia</taxon>
        <taxon>Sphingobacteriales</taxon>
        <taxon>Sphingobacteriaceae</taxon>
        <taxon>Sphingobacterium</taxon>
    </lineage>
</organism>